<evidence type="ECO:0000313" key="3">
    <source>
        <dbReference type="EMBL" id="MDB9222364.1"/>
    </source>
</evidence>
<dbReference type="PANTHER" id="PTHR30535">
    <property type="entry name" value="VITAMIN B12-BINDING PROTEIN"/>
    <property type="match status" value="1"/>
</dbReference>
<name>A0A1Y3YR80_9BACT</name>
<dbReference type="Proteomes" id="UP000284243">
    <property type="component" value="Unassembled WGS sequence"/>
</dbReference>
<feature type="domain" description="Fe/B12 periplasmic-binding" evidence="1">
    <location>
        <begin position="47"/>
        <end position="319"/>
    </location>
</feature>
<evidence type="ECO:0000313" key="4">
    <source>
        <dbReference type="EMBL" id="RGU57669.1"/>
    </source>
</evidence>
<dbReference type="EMBL" id="JAQMRD010000005">
    <property type="protein sequence ID" value="MDB9222364.1"/>
    <property type="molecule type" value="Genomic_DNA"/>
</dbReference>
<dbReference type="PROSITE" id="PS51257">
    <property type="entry name" value="PROKAR_LIPOPROTEIN"/>
    <property type="match status" value="1"/>
</dbReference>
<dbReference type="EMBL" id="QRYC01000004">
    <property type="protein sequence ID" value="RGU57669.1"/>
    <property type="molecule type" value="Genomic_DNA"/>
</dbReference>
<protein>
    <submittedName>
        <fullName evidence="4">ABC transporter substrate-binding protein</fullName>
    </submittedName>
</protein>
<dbReference type="PROSITE" id="PS50983">
    <property type="entry name" value="FE_B12_PBP"/>
    <property type="match status" value="1"/>
</dbReference>
<sequence length="363" mass="40698">MKWLHYLFIVSLLLFSCKGQNVKNKRPTRLLTDALQREVALPDTIRQLVCIRSSAIRLVTYAGGAPLICGVEEQETRPNEFTHIFAHPDLARLPIIGPGMGGDPELIMAAGPDVIFMTSTTAGEADALQKQTGIPVFTIEYGDLGRNRPTFYNSLQLIGQVLHTEDKVDSLIGFIDEQIADLQARTAGTDKSAKVYVGGISYKGQKGITSTDPYYAALDYLEADNVASELDSTYVSPITGTYIDWEQLIDWNPDVIFIDVGGWPLVQEDFKTRQGLNRLLKAYENKQIYTLWPYNNHHSNFDVMLVNAWYAGKVLFPEHFGEITMRGKTDEIMTMFVGAPIADSLIQHWGPYQNIFDGKENHE</sequence>
<dbReference type="InterPro" id="IPR050902">
    <property type="entry name" value="ABC_Transporter_SBP"/>
</dbReference>
<gene>
    <name evidence="4" type="ORF">DWW57_03990</name>
    <name evidence="2" type="ORF">L0P03_12445</name>
    <name evidence="3" type="ORF">PN645_05000</name>
</gene>
<dbReference type="Proteomes" id="UP001199750">
    <property type="component" value="Unassembled WGS sequence"/>
</dbReference>
<dbReference type="RefSeq" id="WP_046402993.1">
    <property type="nucleotide sequence ID" value="NZ_BAABYK010000001.1"/>
</dbReference>
<accession>A0A1Y3YR80</accession>
<reference evidence="3" key="3">
    <citation type="submission" date="2023-01" db="EMBL/GenBank/DDBJ databases">
        <title>Human gut microbiome strain richness.</title>
        <authorList>
            <person name="Chen-Liaw A."/>
        </authorList>
    </citation>
    <scope>NUCLEOTIDE SEQUENCE</scope>
    <source>
        <strain evidence="3">RTP21484st1_B7_RTP21484_190118</strain>
    </source>
</reference>
<dbReference type="SUPFAM" id="SSF53807">
    <property type="entry name" value="Helical backbone' metal receptor"/>
    <property type="match status" value="1"/>
</dbReference>
<dbReference type="Pfam" id="PF01497">
    <property type="entry name" value="Peripla_BP_2"/>
    <property type="match status" value="1"/>
</dbReference>
<dbReference type="AlphaFoldDB" id="A0A1Y3YR80"/>
<reference evidence="2" key="2">
    <citation type="submission" date="2022-01" db="EMBL/GenBank/DDBJ databases">
        <title>Collection of gut derived symbiotic bacterial strains cultured from healthy donors.</title>
        <authorList>
            <person name="Lin H."/>
            <person name="Kohout C."/>
            <person name="Waligurski E."/>
            <person name="Pamer E.G."/>
        </authorList>
    </citation>
    <scope>NUCLEOTIDE SEQUENCE</scope>
    <source>
        <strain evidence="2">DFI.1.149</strain>
    </source>
</reference>
<evidence type="ECO:0000259" key="1">
    <source>
        <dbReference type="PROSITE" id="PS50983"/>
    </source>
</evidence>
<dbReference type="EMBL" id="JAKNDN010000023">
    <property type="protein sequence ID" value="MCG4960652.1"/>
    <property type="molecule type" value="Genomic_DNA"/>
</dbReference>
<organism evidence="4 5">
    <name type="scientific">Odoribacter splanchnicus</name>
    <dbReference type="NCBI Taxonomy" id="28118"/>
    <lineage>
        <taxon>Bacteria</taxon>
        <taxon>Pseudomonadati</taxon>
        <taxon>Bacteroidota</taxon>
        <taxon>Bacteroidia</taxon>
        <taxon>Bacteroidales</taxon>
        <taxon>Odoribacteraceae</taxon>
        <taxon>Odoribacter</taxon>
    </lineage>
</organism>
<dbReference type="Proteomes" id="UP001212263">
    <property type="component" value="Unassembled WGS sequence"/>
</dbReference>
<dbReference type="InterPro" id="IPR002491">
    <property type="entry name" value="ABC_transptr_periplasmic_BD"/>
</dbReference>
<dbReference type="Gene3D" id="3.40.50.1980">
    <property type="entry name" value="Nitrogenase molybdenum iron protein domain"/>
    <property type="match status" value="2"/>
</dbReference>
<reference evidence="4 5" key="1">
    <citation type="submission" date="2018-08" db="EMBL/GenBank/DDBJ databases">
        <title>A genome reference for cultivated species of the human gut microbiota.</title>
        <authorList>
            <person name="Zou Y."/>
            <person name="Xue W."/>
            <person name="Luo G."/>
        </authorList>
    </citation>
    <scope>NUCLEOTIDE SEQUENCE [LARGE SCALE GENOMIC DNA]</scope>
    <source>
        <strain evidence="4 5">AF16-14</strain>
    </source>
</reference>
<evidence type="ECO:0000313" key="2">
    <source>
        <dbReference type="EMBL" id="MCG4960652.1"/>
    </source>
</evidence>
<proteinExistence type="predicted"/>
<comment type="caution">
    <text evidence="4">The sequence shown here is derived from an EMBL/GenBank/DDBJ whole genome shotgun (WGS) entry which is preliminary data.</text>
</comment>
<evidence type="ECO:0000313" key="5">
    <source>
        <dbReference type="Proteomes" id="UP000284243"/>
    </source>
</evidence>
<dbReference type="PANTHER" id="PTHR30535:SF34">
    <property type="entry name" value="MOLYBDATE-BINDING PROTEIN MOLA"/>
    <property type="match status" value="1"/>
</dbReference>